<accession>A0A150X4U0</accession>
<proteinExistence type="predicted"/>
<feature type="transmembrane region" description="Helical" evidence="1">
    <location>
        <begin position="23"/>
        <end position="42"/>
    </location>
</feature>
<sequence>MIHIIGYSALGINLLSMTMKNILMLRVLSLIANMIYIAYGILLNAPPFIIGCGIAVLIHGFHIIKIQKSKKAAANNVYKQ</sequence>
<keyword evidence="1" id="KW-1133">Transmembrane helix</keyword>
<organism evidence="2 3">
    <name type="scientific">Roseivirga spongicola</name>
    <dbReference type="NCBI Taxonomy" id="333140"/>
    <lineage>
        <taxon>Bacteria</taxon>
        <taxon>Pseudomonadati</taxon>
        <taxon>Bacteroidota</taxon>
        <taxon>Cytophagia</taxon>
        <taxon>Cytophagales</taxon>
        <taxon>Roseivirgaceae</taxon>
        <taxon>Roseivirga</taxon>
    </lineage>
</organism>
<keyword evidence="1" id="KW-0812">Transmembrane</keyword>
<evidence type="ECO:0008006" key="4">
    <source>
        <dbReference type="Google" id="ProtNLM"/>
    </source>
</evidence>
<feature type="transmembrane region" description="Helical" evidence="1">
    <location>
        <begin position="48"/>
        <end position="64"/>
    </location>
</feature>
<name>A0A150X4U0_9BACT</name>
<evidence type="ECO:0000313" key="2">
    <source>
        <dbReference type="EMBL" id="KYG73718.1"/>
    </source>
</evidence>
<evidence type="ECO:0000313" key="3">
    <source>
        <dbReference type="Proteomes" id="UP000075606"/>
    </source>
</evidence>
<gene>
    <name evidence="2" type="ORF">AWW68_13630</name>
</gene>
<dbReference type="Proteomes" id="UP000075606">
    <property type="component" value="Unassembled WGS sequence"/>
</dbReference>
<keyword evidence="3" id="KW-1185">Reference proteome</keyword>
<evidence type="ECO:0000256" key="1">
    <source>
        <dbReference type="SAM" id="Phobius"/>
    </source>
</evidence>
<protein>
    <recommendedName>
        <fullName evidence="4">Uroporphyrinogen decarboxylase</fullName>
    </recommendedName>
</protein>
<comment type="caution">
    <text evidence="2">The sequence shown here is derived from an EMBL/GenBank/DDBJ whole genome shotgun (WGS) entry which is preliminary data.</text>
</comment>
<dbReference type="EMBL" id="LRPC01000028">
    <property type="protein sequence ID" value="KYG73718.1"/>
    <property type="molecule type" value="Genomic_DNA"/>
</dbReference>
<keyword evidence="1" id="KW-0472">Membrane</keyword>
<dbReference type="AlphaFoldDB" id="A0A150X4U0"/>
<reference evidence="2 3" key="1">
    <citation type="submission" date="2016-01" db="EMBL/GenBank/DDBJ databases">
        <title>Genome sequencing of Roseivirga spongicola UST030701-084.</title>
        <authorList>
            <person name="Selvaratnam C."/>
            <person name="Thevarajoo S."/>
            <person name="Goh K.M."/>
            <person name="Ee R."/>
            <person name="Chan K.-G."/>
            <person name="Chong C.S."/>
        </authorList>
    </citation>
    <scope>NUCLEOTIDE SEQUENCE [LARGE SCALE GENOMIC DNA]</scope>
    <source>
        <strain evidence="2 3">UST030701-084</strain>
    </source>
</reference>